<dbReference type="InterPro" id="IPR020845">
    <property type="entry name" value="AMP-binding_CS"/>
</dbReference>
<dbReference type="InterPro" id="IPR000873">
    <property type="entry name" value="AMP-dep_synth/lig_dom"/>
</dbReference>
<dbReference type="Pfam" id="PF23562">
    <property type="entry name" value="AMP-binding_C_3"/>
    <property type="match status" value="1"/>
</dbReference>
<evidence type="ECO:0000313" key="5">
    <source>
        <dbReference type="Proteomes" id="UP000186400"/>
    </source>
</evidence>
<dbReference type="PANTHER" id="PTHR43813:SF1">
    <property type="entry name" value="ACYL-ACTIVATING ENZYME 16, CHLOROPLASTIC-RELATED"/>
    <property type="match status" value="1"/>
</dbReference>
<feature type="transmembrane region" description="Helical" evidence="2">
    <location>
        <begin position="335"/>
        <end position="355"/>
    </location>
</feature>
<dbReference type="AlphaFoldDB" id="A0A1N6WGL4"/>
<accession>A0A1N6WGL4</accession>
<dbReference type="InterPro" id="IPR042099">
    <property type="entry name" value="ANL_N_sf"/>
</dbReference>
<dbReference type="PANTHER" id="PTHR43813">
    <property type="entry name" value="ACYL-ACTIVATING ENZYME 16, CHLOROPLASTIC-RELATED"/>
    <property type="match status" value="1"/>
</dbReference>
<evidence type="ECO:0000259" key="3">
    <source>
        <dbReference type="Pfam" id="PF00501"/>
    </source>
</evidence>
<keyword evidence="2" id="KW-0472">Membrane</keyword>
<reference evidence="4 5" key="1">
    <citation type="submission" date="2017-01" db="EMBL/GenBank/DDBJ databases">
        <authorList>
            <person name="Mah S.A."/>
            <person name="Swanson W.J."/>
            <person name="Moy G.W."/>
            <person name="Vacquier V.D."/>
        </authorList>
    </citation>
    <scope>NUCLEOTIDE SEQUENCE [LARGE SCALE GENOMIC DNA]</scope>
    <source>
        <strain evidence="4 5">ASpG1</strain>
    </source>
</reference>
<dbReference type="OrthoDB" id="311554at2"/>
<dbReference type="STRING" id="159291.SAMN05920897_11765"/>
<dbReference type="Gene3D" id="3.40.50.12780">
    <property type="entry name" value="N-terminal domain of ligase-like"/>
    <property type="match status" value="2"/>
</dbReference>
<dbReference type="SUPFAM" id="SSF56801">
    <property type="entry name" value="Acetyl-CoA synthetase-like"/>
    <property type="match status" value="1"/>
</dbReference>
<dbReference type="InterPro" id="IPR020459">
    <property type="entry name" value="AMP-binding"/>
</dbReference>
<dbReference type="InterPro" id="IPR045851">
    <property type="entry name" value="AMP-bd_C_sf"/>
</dbReference>
<dbReference type="PROSITE" id="PS00455">
    <property type="entry name" value="AMP_BINDING"/>
    <property type="match status" value="1"/>
</dbReference>
<evidence type="ECO:0000313" key="4">
    <source>
        <dbReference type="EMBL" id="SIQ89307.1"/>
    </source>
</evidence>
<keyword evidence="2" id="KW-1133">Transmembrane helix</keyword>
<keyword evidence="2" id="KW-0812">Transmembrane</keyword>
<feature type="compositionally biased region" description="Basic and acidic residues" evidence="1">
    <location>
        <begin position="1"/>
        <end position="16"/>
    </location>
</feature>
<keyword evidence="5" id="KW-1185">Reference proteome</keyword>
<protein>
    <submittedName>
        <fullName evidence="4">Long-chain acyl-CoA synthetase</fullName>
    </submittedName>
</protein>
<organism evidence="4 5">
    <name type="scientific">Alkalispirochaeta americana</name>
    <dbReference type="NCBI Taxonomy" id="159291"/>
    <lineage>
        <taxon>Bacteria</taxon>
        <taxon>Pseudomonadati</taxon>
        <taxon>Spirochaetota</taxon>
        <taxon>Spirochaetia</taxon>
        <taxon>Spirochaetales</taxon>
        <taxon>Spirochaetaceae</taxon>
        <taxon>Alkalispirochaeta</taxon>
    </lineage>
</organism>
<dbReference type="EMBL" id="FTMS01000017">
    <property type="protein sequence ID" value="SIQ89307.1"/>
    <property type="molecule type" value="Genomic_DNA"/>
</dbReference>
<dbReference type="PRINTS" id="PR00154">
    <property type="entry name" value="AMPBINDING"/>
</dbReference>
<dbReference type="Gene3D" id="3.30.300.30">
    <property type="match status" value="1"/>
</dbReference>
<proteinExistence type="predicted"/>
<sequence length="634" mass="71622">MKPRETIPKRLRERAQQHAQRPFSWSKDESNVFQATSFGEMWQLVTALAWGFRDLGVSRGDHVGIISHNRREWLFTDLAILALGAADVPRGSDSTADEVGYILHHADCKIVIAEDPAQCEKILSRQGNLPLLEKIILFDDYQTPRDRPAPQGIELIPWQEVLDRGNAAGQEGRREIEEEVDAGDSDDVATLLYTSGTTGEPKGVMLTHRSFLFQMDRIVDILFLKPHDIFMTVLPIWHSFERAIEYICLNYGTSLAYSKPIGKVMLADMARLRPAWITSVPRIWEGIRSAVLRNVSTQSPLRQAMFYFFLGVSEMHSGAYNAVRGRIPQFQRRSRIIDALVAMVPLVILTPFWFLGDLLVFRKIRQRLGGRFVAGVAGGGALPPHVDQFFRAVGITVLEGYGLTETGPVLSVRLQKNPIPGTVGPLLPDIEYRVIDEKGREVGPGEKGELHVKSPQVMLGYYKKPELTAEVLQEGWLKTGDLVVFTHTGDFRIVGRSKETIVLLGGENVEPQPIEEAILQSDYIDQVMVVGQDQKFLGALIVPNEELLQKLAQELEIDYVEREELLENEAIHSHLSQQVKERVNSKTGFKSFEQVFRIHLLPRPFEVGGELTQTMKMRRNVIAEKYRRQITALF</sequence>
<gene>
    <name evidence="4" type="ORF">SAMN05920897_11765</name>
</gene>
<dbReference type="RefSeq" id="WP_076489635.1">
    <property type="nucleotide sequence ID" value="NZ_FTMS01000017.1"/>
</dbReference>
<evidence type="ECO:0000256" key="1">
    <source>
        <dbReference type="SAM" id="MobiDB-lite"/>
    </source>
</evidence>
<name>A0A1N6WGL4_9SPIO</name>
<evidence type="ECO:0000256" key="2">
    <source>
        <dbReference type="SAM" id="Phobius"/>
    </source>
</evidence>
<feature type="region of interest" description="Disordered" evidence="1">
    <location>
        <begin position="1"/>
        <end position="22"/>
    </location>
</feature>
<dbReference type="Proteomes" id="UP000186400">
    <property type="component" value="Unassembled WGS sequence"/>
</dbReference>
<dbReference type="InterPro" id="IPR052987">
    <property type="entry name" value="Chloroplast_AMP-bd_Enzymes"/>
</dbReference>
<feature type="domain" description="AMP-dependent synthetase/ligase" evidence="3">
    <location>
        <begin position="12"/>
        <end position="462"/>
    </location>
</feature>
<dbReference type="Pfam" id="PF00501">
    <property type="entry name" value="AMP-binding"/>
    <property type="match status" value="1"/>
</dbReference>